<evidence type="ECO:0000313" key="2">
    <source>
        <dbReference type="Proteomes" id="UP000184147"/>
    </source>
</evidence>
<dbReference type="STRING" id="1124188.SAMN05444377_103113"/>
<evidence type="ECO:0000313" key="1">
    <source>
        <dbReference type="EMBL" id="SHF05567.1"/>
    </source>
</evidence>
<dbReference type="Proteomes" id="UP000184147">
    <property type="component" value="Unassembled WGS sequence"/>
</dbReference>
<dbReference type="EMBL" id="FQVQ01000003">
    <property type="protein sequence ID" value="SHF05567.1"/>
    <property type="molecule type" value="Genomic_DNA"/>
</dbReference>
<name>A0A1M4YIH7_9FLAO</name>
<dbReference type="AlphaFoldDB" id="A0A1M4YIH7"/>
<accession>A0A1M4YIH7</accession>
<sequence length="39" mass="4627">MKTKGKAIIPSAKHLLINHKDEKIHKNKRFYSRVRPTKL</sequence>
<reference evidence="1 2" key="1">
    <citation type="submission" date="2016-11" db="EMBL/GenBank/DDBJ databases">
        <authorList>
            <person name="Jaros S."/>
            <person name="Januszkiewicz K."/>
            <person name="Wedrychowicz H."/>
        </authorList>
    </citation>
    <scope>NUCLEOTIDE SEQUENCE [LARGE SCALE GENOMIC DNA]</scope>
    <source>
        <strain evidence="1 2">DSM 25660</strain>
    </source>
</reference>
<protein>
    <submittedName>
        <fullName evidence="1">Uncharacterized protein</fullName>
    </submittedName>
</protein>
<organism evidence="1 2">
    <name type="scientific">Flavobacterium fontis</name>
    <dbReference type="NCBI Taxonomy" id="1124188"/>
    <lineage>
        <taxon>Bacteria</taxon>
        <taxon>Pseudomonadati</taxon>
        <taxon>Bacteroidota</taxon>
        <taxon>Flavobacteriia</taxon>
        <taxon>Flavobacteriales</taxon>
        <taxon>Flavobacteriaceae</taxon>
        <taxon>Flavobacterium</taxon>
    </lineage>
</organism>
<keyword evidence="2" id="KW-1185">Reference proteome</keyword>
<gene>
    <name evidence="1" type="ORF">SAMN05444377_103113</name>
</gene>
<proteinExistence type="predicted"/>